<evidence type="ECO:0000313" key="2">
    <source>
        <dbReference type="Proteomes" id="UP001168505"/>
    </source>
</evidence>
<proteinExistence type="predicted"/>
<organism evidence="1 2">
    <name type="scientific">Collinsella ihumii</name>
    <dbReference type="NCBI Taxonomy" id="1720204"/>
    <lineage>
        <taxon>Bacteria</taxon>
        <taxon>Bacillati</taxon>
        <taxon>Actinomycetota</taxon>
        <taxon>Coriobacteriia</taxon>
        <taxon>Coriobacteriales</taxon>
        <taxon>Coriobacteriaceae</taxon>
        <taxon>Collinsella</taxon>
    </lineage>
</organism>
<dbReference type="Pfam" id="PF20330">
    <property type="entry name" value="DUF6625"/>
    <property type="match status" value="1"/>
</dbReference>
<dbReference type="AlphaFoldDB" id="A0AAW7K4C5"/>
<reference evidence="1" key="2">
    <citation type="submission" date="2023-08" db="EMBL/GenBank/DDBJ databases">
        <title>Identification and characterization of horizontal gene transfer across gut microbiota members of farm animals based on homology search.</title>
        <authorList>
            <person name="Schwarzerova J."/>
            <person name="Nykrynova M."/>
            <person name="Jureckova K."/>
            <person name="Cejkova D."/>
            <person name="Rychlik I."/>
        </authorList>
    </citation>
    <scope>NUCLEOTIDE SEQUENCE</scope>
    <source>
        <strain evidence="1">15_COKtk</strain>
    </source>
</reference>
<dbReference type="InterPro" id="IPR046733">
    <property type="entry name" value="DUF6625"/>
</dbReference>
<name>A0AAW7K4C5_9ACTN</name>
<evidence type="ECO:0000313" key="1">
    <source>
        <dbReference type="EMBL" id="MDN0069801.1"/>
    </source>
</evidence>
<sequence length="335" mass="39433">MNKRIVFILPYFGHFKNYFDMFLQSCENNEIYDWIIITDNNISSSASNITIVQTTFRALREKFQSKFDFDISLDRPYKLCDFKPAYGYLFEEYINGYEYWGHCDSDVLFGNMPYYLDPLLDAGYDKLFAAGHLTIYKNNIINNRRFMLPDKEGVFLYRTALSHSDIFAFDEMYYRKNVHTLFRDSGALVYEKDLSFNISTRHWGIRRVFYNPASQQWETSTHKPRLLVWSGGSIASYHWSLNNNEQTTCKTWLYVHMQGRAMRRIGGARGNTSIEIGPDYLKPIQRPQMRSATVDIKRALEDVSLKSIRRSLGRLSCKLKRLSPTLIDPYARYIH</sequence>
<dbReference type="RefSeq" id="WP_289827422.1">
    <property type="nucleotide sequence ID" value="NZ_JAUEIR010000007.1"/>
</dbReference>
<protein>
    <recommendedName>
        <fullName evidence="3">Glycosyltransferase family 2 protein</fullName>
    </recommendedName>
</protein>
<evidence type="ECO:0008006" key="3">
    <source>
        <dbReference type="Google" id="ProtNLM"/>
    </source>
</evidence>
<accession>A0AAW7K4C5</accession>
<dbReference type="Proteomes" id="UP001168505">
    <property type="component" value="Unassembled WGS sequence"/>
</dbReference>
<gene>
    <name evidence="1" type="ORF">QVN40_08845</name>
</gene>
<dbReference type="EMBL" id="JAUEIR010000007">
    <property type="protein sequence ID" value="MDN0069801.1"/>
    <property type="molecule type" value="Genomic_DNA"/>
</dbReference>
<comment type="caution">
    <text evidence="1">The sequence shown here is derived from an EMBL/GenBank/DDBJ whole genome shotgun (WGS) entry which is preliminary data.</text>
</comment>
<reference evidence="1" key="1">
    <citation type="submission" date="2023-06" db="EMBL/GenBank/DDBJ databases">
        <authorList>
            <person name="Zeman M."/>
            <person name="Kubasova T."/>
            <person name="Jahodarova E."/>
            <person name="Nykrynova M."/>
            <person name="Rychlik I."/>
        </authorList>
    </citation>
    <scope>NUCLEOTIDE SEQUENCE</scope>
    <source>
        <strain evidence="1">15_COKtk</strain>
    </source>
</reference>